<feature type="compositionally biased region" description="Polar residues" evidence="3">
    <location>
        <begin position="1241"/>
        <end position="1252"/>
    </location>
</feature>
<feature type="compositionally biased region" description="Basic and acidic residues" evidence="3">
    <location>
        <begin position="1117"/>
        <end position="1142"/>
    </location>
</feature>
<dbReference type="Pfam" id="PF00621">
    <property type="entry name" value="RhoGEF"/>
    <property type="match status" value="1"/>
</dbReference>
<dbReference type="PROSITE" id="PS50002">
    <property type="entry name" value="SH3"/>
    <property type="match status" value="1"/>
</dbReference>
<evidence type="ECO:0000256" key="1">
    <source>
        <dbReference type="ARBA" id="ARBA00022443"/>
    </source>
</evidence>
<name>A0A7R8YTH6_HERIL</name>
<evidence type="ECO:0000313" key="7">
    <source>
        <dbReference type="Proteomes" id="UP000594454"/>
    </source>
</evidence>
<feature type="compositionally biased region" description="Polar residues" evidence="3">
    <location>
        <begin position="850"/>
        <end position="892"/>
    </location>
</feature>
<dbReference type="InterPro" id="IPR001452">
    <property type="entry name" value="SH3_domain"/>
</dbReference>
<organism evidence="6 7">
    <name type="scientific">Hermetia illucens</name>
    <name type="common">Black soldier fly</name>
    <dbReference type="NCBI Taxonomy" id="343691"/>
    <lineage>
        <taxon>Eukaryota</taxon>
        <taxon>Metazoa</taxon>
        <taxon>Ecdysozoa</taxon>
        <taxon>Arthropoda</taxon>
        <taxon>Hexapoda</taxon>
        <taxon>Insecta</taxon>
        <taxon>Pterygota</taxon>
        <taxon>Neoptera</taxon>
        <taxon>Endopterygota</taxon>
        <taxon>Diptera</taxon>
        <taxon>Brachycera</taxon>
        <taxon>Stratiomyomorpha</taxon>
        <taxon>Stratiomyidae</taxon>
        <taxon>Hermetiinae</taxon>
        <taxon>Hermetia</taxon>
    </lineage>
</organism>
<dbReference type="CDD" id="cd01224">
    <property type="entry name" value="PH_Collybistin_ASEF"/>
    <property type="match status" value="1"/>
</dbReference>
<dbReference type="SUPFAM" id="SSF50729">
    <property type="entry name" value="PH domain-like"/>
    <property type="match status" value="1"/>
</dbReference>
<feature type="compositionally biased region" description="Low complexity" evidence="3">
    <location>
        <begin position="1746"/>
        <end position="1755"/>
    </location>
</feature>
<dbReference type="FunCoup" id="A0A7R8YTH6">
    <property type="interactions" value="60"/>
</dbReference>
<feature type="compositionally biased region" description="Basic and acidic residues" evidence="3">
    <location>
        <begin position="133"/>
        <end position="143"/>
    </location>
</feature>
<dbReference type="EMBL" id="LR899010">
    <property type="protein sequence ID" value="CAD7081689.1"/>
    <property type="molecule type" value="Genomic_DNA"/>
</dbReference>
<dbReference type="SMART" id="SM00325">
    <property type="entry name" value="RhoGEF"/>
    <property type="match status" value="1"/>
</dbReference>
<dbReference type="Pfam" id="PF07653">
    <property type="entry name" value="SH3_2"/>
    <property type="match status" value="1"/>
</dbReference>
<evidence type="ECO:0000259" key="4">
    <source>
        <dbReference type="PROSITE" id="PS50002"/>
    </source>
</evidence>
<protein>
    <submittedName>
        <fullName evidence="6">Uncharacterized protein</fullName>
    </submittedName>
</protein>
<dbReference type="Gene3D" id="2.30.30.40">
    <property type="entry name" value="SH3 Domains"/>
    <property type="match status" value="1"/>
</dbReference>
<dbReference type="GO" id="GO:0005829">
    <property type="term" value="C:cytosol"/>
    <property type="evidence" value="ECO:0007669"/>
    <property type="project" value="TreeGrafter"/>
</dbReference>
<dbReference type="InterPro" id="IPR055251">
    <property type="entry name" value="SOS1_NGEF_PH"/>
</dbReference>
<dbReference type="CDD" id="cd00160">
    <property type="entry name" value="RhoGEF"/>
    <property type="match status" value="1"/>
</dbReference>
<feature type="compositionally biased region" description="Basic and acidic residues" evidence="3">
    <location>
        <begin position="752"/>
        <end position="768"/>
    </location>
</feature>
<feature type="compositionally biased region" description="Basic and acidic residues" evidence="3">
    <location>
        <begin position="107"/>
        <end position="118"/>
    </location>
</feature>
<keyword evidence="7" id="KW-1185">Reference proteome</keyword>
<reference evidence="6 7" key="1">
    <citation type="submission" date="2020-11" db="EMBL/GenBank/DDBJ databases">
        <authorList>
            <person name="Wallbank WR R."/>
            <person name="Pardo Diaz C."/>
            <person name="Kozak K."/>
            <person name="Martin S."/>
            <person name="Jiggins C."/>
            <person name="Moest M."/>
            <person name="Warren A I."/>
            <person name="Generalovic N T."/>
            <person name="Byers J.R.P. K."/>
            <person name="Montejo-Kovacevich G."/>
            <person name="Yen C E."/>
        </authorList>
    </citation>
    <scope>NUCLEOTIDE SEQUENCE [LARGE SCALE GENOMIC DNA]</scope>
</reference>
<sequence length="3245" mass="364979">MSLNLTLVVADRGSDVGIDVGGSGSDFEDDDDVGTGDGSSVDCLTFISETIFLVLNFKHNWKEMMKAIKTPIMVKPRSQSNVRDRIYDDPAYTDDISHLAIPIRRNSGPDKLEPETTSHKKKSSHKDGHHLKRSETNDYKVDDSSSSDNMPPDPGKNRLGHSLERSVIMEKSPNKRERRDRAAKQKRNLSLDNTLSNSLRRSLEKTANENFINFNSVDRPKTRQKGVLRQNASEGWSSCLAATSDSSKAAELEEMYSGNRKEQSKVQIGKKLLKGEIGIKSFNYYLLKEGLKSSRKFIDKQRGSLSKGDSKRNYSKSEENIYEEIFFTDKNSESEDHSKYPDCEICIRQCAKDNCEYCYASMKSHGFQAAHEGETFANSMDQVSQNAHILQYHSYNPNNPGVYKIETTPVAFTSDYNPIYHIQTDIQPPVQQPTLASQQRYAPRRNSRAGLQTHNAFRMNAKSSSSSDSLQHKHARDRSSQDSQEFSEYTQPVILGLSQASNEYDQNIYKSDSKISIISEYSLRSESSTNRNFRCGEVSDSSLGDSLFSYSTQRRFFGSSESCRFGFECRRCSLDGEKCSFSDTCRYECRNCDCSSSYFSSDFDDGNYSRRTPTRMRSLTQTQPAPRHPTYEYYDDTIDAKQNKYAQDFIKHVNDVKRSFYQAETQRSSIPTIIDSYGTIPPPKQSDMRKIIAHHQQSPSSIRASLYETTSHIRQGKASAFKLQKQPVPKQSETQPTLGTKDSTAGFNSNKTNDRSKSDNPHSVHSDSTDLATTPSNSSGNRKSKKDTDVKYATVSKDKGPDSEGGRISPEREQKKHTGAIPKSSPAISTQSTLHASPNSSKGSEEQLMPVSQTPTQCSSRANSANTYPGNVSTNTQTSSPASETKQKNVPKSNVELPGHDGKVKKSSRRNEKETSKAYPSKNEPKSNLNITNKQPTVKLKDSNLQLTKLEPKATTHSPQPKERIKRKLLKPEPVQVSDFDDEDDEVFIDVPKQQDDKPKSKTRTKESSRKRCFALPATPNTPNKGQQGPDDGNTTTTGDNSEEQTELQPLHPGNASLDPTRVPSANDEQKAPLEKGNAQASTTGQQIVESAQPKQSSATCGETLNASSIVDPESELELHSCADESRAGFEERKVDSSREEVGSSAAVEAVAANEPSSSHRSDAAGVTASSDNGSETKRATDTKFDGFTNNGDSNQPTSVNQKTSTDDHLNLSIDTSVLDKIDISDLPLPDIPPKKKRNKTSQSTPKLTYNANEEHVSRCNIPDDEAQRSLPRTKADLGKLQDKSDLKRMHYYNSGRMPTSITSSSISMPTYFFGEKRTSGSKKLRDADEIYLNKSGWVQVNSKRPNDEHLNVGRNHRLNVVRVNSENKTPENTIRVIHIDANNSEKPVYAVPKPHGSKLEDLIARNEARRGTGQPANYHRPGYKIIDPHIASILNERPGFLPVKMFADIESPPPITPILSPPPAFQDSKSKRKIEENSRIVKHASIPRKNQEKTTTPKGMVFSRSFEYDNRKQNDYAETFSKSFDSNLSTEKSHDPAIIFGTLTGRSPNYLTKKEARSRDNSPKYQEPVENYLHSKQKADTIIYSTPNKPDKLAKGNVDRNIRSRRSQFSRTMPTNPVPTSRFRNFESNSSQRLNSCDSGARSDLSNDEIDNDDTSPSQYLSVAYQSSGYRSSRQRSITPERYESNTFQTNLRKQRSLTPESRSLTPEDRRKKGSQISLNSRQNSGSRTNTLERAQKYDDKSRSPSRSSSSSYSGGEHDIAPIHRRSGIRSTKDEHRIRRSRSLQLSERSPNRMAPAHKTVVCLGQPNVNNTSSTYHHPIRSFPPTMRPTQYNNPPSSIGRMTRSTEVDKSRSFDLDYGNYATPNISSKMDFDKTRSFDETYRESSNKLRYRSDQASNRGDLFFKQQKLPSTIPRQTSPQNYGTRLCDHELTYDMLRRSLDRSPIMDFSRDYDVPVPSTATNCNYDMHSSRSEELNFLNENIYDRSSKRSCDQSPGEKAFCRDVTLTPESFTPESEYKSLRDSFQCGDRLQSGDYIYRQPTKGQMASLQSSALSNQPQRSLIDRSHQQHAGASASIRGSCSASSCDFWPHCGLTNLKTSPIKSQSVEQVIKPNVAACLLTSSNSGTLSDDECEDLNELRDGPGVYSRRTKKTDLEYGIRQRDSESVPLLQLQKSAKKHVSENSKPYPPLYVNMPVISKTNPSSAILFGEREMPVTREREKVNSNSIKIAFIEDHPDQQTVRSCIDAKIDATQNMIATNARDRVHHQDQKLRSRLSSNERSISLPNMLLQTECNPPLSANGVSRIAPKNWSELHPGHADQSEQSPFAEVEEAGAPGLGTSNPGCFRKKCSPENVTEIIALEEDSSVVAQGKRGGGNDIILPTGCCSCHVQCGGTEICPRAISRGSCIHRLRRSLNGKFPSMSASCEALFFNSSPKLGNQLKAVSSPSLSETPIEIQTEPKSQENSGAPSFQNDDNVCKNPLIQLQLFGKKATSNPQPDNRQMKNEEQTRYRFGHLIWRSSKERRKTKYNRKDKCNSGDSGIQIELENDESFDTHGVENLEVHPSAINTRVRRVNSAKLTHSTTSCSSAKAKALKKMENCDGKLLATPIPKRSLSQPSGLDHVIRTELEESDADSIASHKEIQGHRPIYAQVLFPFTPEEPQELALERGDLVQVIRQDLGVWWYGRIKCDAVVEKVIPQREGWFPKDYIRIIPNEFETKTENEQVYSLRKNVENNEKLQPSPSRAACTMLQPPNDNTVMPLKPSQSQNQQCNESLKNSVIKELLETEINYVKLLSSLCMGFLREMRKRIDIFTPESILLIFSNIESIWLFQQRFLDSLRKGIETHRIAQVFLNNCPNFMIYSTYCNSYSRALMELETYSNNKDAKCILELCRIAENLPELPLSAHLLAPIQRICRYPLHLAELVKHTQPTKSPCEEKDESAGSSSQQNIKDSRETLENALSAMKKVAETVNEGKRHSENLNRFQASFENFEGPPIGFHSTRFFLQTDATRISPNLWNNTYTLFLFDKQIIYCKKDILKRNHYIYKGRIFLDDCRILNLPDGKLFGANLKNALRIYCQSRSKWLDFCFRSPSRKVRFLSTLAAERQFSGRNLFISELAGDEDNVSDVEYPSDHDTQNRNAEFEDITWKDYNVKKINTIAPKHKFNSDTLPKKSRKVGKDNYEYSTASLGRKKIGGWFRKAKSTNTTPTQSPTHHSALTFHSDNSSQSSPALGYICPKNKTNEFIVSP</sequence>
<feature type="compositionally biased region" description="Polar residues" evidence="3">
    <location>
        <begin position="1610"/>
        <end position="1639"/>
    </location>
</feature>
<feature type="compositionally biased region" description="Basic residues" evidence="3">
    <location>
        <begin position="119"/>
        <end position="132"/>
    </location>
</feature>
<feature type="domain" description="DH" evidence="5">
    <location>
        <begin position="2774"/>
        <end position="2972"/>
    </location>
</feature>
<evidence type="ECO:0000259" key="5">
    <source>
        <dbReference type="PROSITE" id="PS50010"/>
    </source>
</evidence>
<feature type="compositionally biased region" description="Basic and acidic residues" evidence="3">
    <location>
        <begin position="786"/>
        <end position="816"/>
    </location>
</feature>
<dbReference type="PANTHER" id="PTHR45834">
    <property type="entry name" value="RHO GUANINE NUCLEOTIDE EXCHANGE FACTOR 9-RELATED"/>
    <property type="match status" value="1"/>
</dbReference>
<proteinExistence type="predicted"/>
<dbReference type="OrthoDB" id="660555at2759"/>
<dbReference type="InterPro" id="IPR035899">
    <property type="entry name" value="DBL_dom_sf"/>
</dbReference>
<keyword evidence="1 2" id="KW-0728">SH3 domain</keyword>
<feature type="compositionally biased region" description="Low complexity" evidence="3">
    <location>
        <begin position="1026"/>
        <end position="1040"/>
    </location>
</feature>
<dbReference type="Proteomes" id="UP000594454">
    <property type="component" value="Chromosome 2"/>
</dbReference>
<dbReference type="InterPro" id="IPR036028">
    <property type="entry name" value="SH3-like_dom_sf"/>
</dbReference>
<feature type="region of interest" description="Disordered" evidence="3">
    <location>
        <begin position="2928"/>
        <end position="2949"/>
    </location>
</feature>
<feature type="region of interest" description="Disordered" evidence="3">
    <location>
        <begin position="425"/>
        <end position="486"/>
    </location>
</feature>
<feature type="compositionally biased region" description="Polar residues" evidence="3">
    <location>
        <begin position="729"/>
        <end position="751"/>
    </location>
</feature>
<feature type="compositionally biased region" description="Polar residues" evidence="3">
    <location>
        <begin position="1686"/>
        <end position="1706"/>
    </location>
</feature>
<feature type="compositionally biased region" description="Low complexity" evidence="3">
    <location>
        <begin position="1666"/>
        <end position="1678"/>
    </location>
</feature>
<feature type="compositionally biased region" description="Polar residues" evidence="3">
    <location>
        <begin position="1716"/>
        <end position="1734"/>
    </location>
</feature>
<feature type="region of interest" description="Disordered" evidence="3">
    <location>
        <begin position="1225"/>
        <end position="1256"/>
    </location>
</feature>
<feature type="compositionally biased region" description="Polar residues" evidence="3">
    <location>
        <begin position="826"/>
        <end position="842"/>
    </location>
</feature>
<dbReference type="PROSITE" id="PS50010">
    <property type="entry name" value="DH_2"/>
    <property type="match status" value="1"/>
</dbReference>
<feature type="compositionally biased region" description="Polar residues" evidence="3">
    <location>
        <begin position="926"/>
        <end position="936"/>
    </location>
</feature>
<dbReference type="SUPFAM" id="SSF50044">
    <property type="entry name" value="SH3-domain"/>
    <property type="match status" value="1"/>
</dbReference>
<dbReference type="CDD" id="cd00174">
    <property type="entry name" value="SH3"/>
    <property type="match status" value="1"/>
</dbReference>
<feature type="compositionally biased region" description="Polar residues" evidence="3">
    <location>
        <begin position="3200"/>
        <end position="3227"/>
    </location>
</feature>
<feature type="region of interest" description="Disordered" evidence="3">
    <location>
        <begin position="1809"/>
        <end position="1848"/>
    </location>
</feature>
<evidence type="ECO:0000256" key="2">
    <source>
        <dbReference type="PROSITE-ProRule" id="PRU00192"/>
    </source>
</evidence>
<dbReference type="Gene3D" id="1.20.900.10">
    <property type="entry name" value="Dbl homology (DH) domain"/>
    <property type="match status" value="1"/>
</dbReference>
<feature type="region of interest" description="Disordered" evidence="3">
    <location>
        <begin position="719"/>
        <end position="1207"/>
    </location>
</feature>
<feature type="compositionally biased region" description="Basic and acidic residues" evidence="3">
    <location>
        <begin position="898"/>
        <end position="916"/>
    </location>
</feature>
<dbReference type="PANTHER" id="PTHR45834:SF3">
    <property type="entry name" value="RHO GUANINE NUCLEOTIDE EXCHANGE FACTOR 3, ISOFORM L"/>
    <property type="match status" value="1"/>
</dbReference>
<dbReference type="InParanoid" id="A0A7R8YTH6"/>
<dbReference type="InterPro" id="IPR011993">
    <property type="entry name" value="PH-like_dom_sf"/>
</dbReference>
<dbReference type="Pfam" id="PF22697">
    <property type="entry name" value="SOS1_NGEF_PH"/>
    <property type="match status" value="1"/>
</dbReference>
<dbReference type="SMART" id="SM00326">
    <property type="entry name" value="SH3"/>
    <property type="match status" value="1"/>
</dbReference>
<feature type="compositionally biased region" description="Polar residues" evidence="3">
    <location>
        <begin position="1829"/>
        <end position="1838"/>
    </location>
</feature>
<dbReference type="InterPro" id="IPR053086">
    <property type="entry name" value="RhoGEF_domain"/>
</dbReference>
<feature type="compositionally biased region" description="Polar residues" evidence="3">
    <location>
        <begin position="2047"/>
        <end position="2060"/>
    </location>
</feature>
<feature type="region of interest" description="Disordered" evidence="3">
    <location>
        <begin position="3199"/>
        <end position="3230"/>
    </location>
</feature>
<feature type="compositionally biased region" description="Polar residues" evidence="3">
    <location>
        <begin position="1188"/>
        <end position="1204"/>
    </location>
</feature>
<feature type="compositionally biased region" description="Polar residues" evidence="3">
    <location>
        <begin position="1079"/>
        <end position="1109"/>
    </location>
</feature>
<feature type="region of interest" description="Disordered" evidence="3">
    <location>
        <begin position="1586"/>
        <end position="1796"/>
    </location>
</feature>
<dbReference type="Gene3D" id="2.30.29.30">
    <property type="entry name" value="Pleckstrin-homology domain (PH domain)/Phosphotyrosine-binding domain (PTB)"/>
    <property type="match status" value="1"/>
</dbReference>
<feature type="region of interest" description="Disordered" evidence="3">
    <location>
        <begin position="98"/>
        <end position="194"/>
    </location>
</feature>
<accession>A0A7R8YTH6</accession>
<feature type="compositionally biased region" description="Low complexity" evidence="3">
    <location>
        <begin position="1143"/>
        <end position="1157"/>
    </location>
</feature>
<feature type="compositionally biased region" description="Basic and acidic residues" evidence="3">
    <location>
        <begin position="1735"/>
        <end position="1744"/>
    </location>
</feature>
<feature type="region of interest" description="Disordered" evidence="3">
    <location>
        <begin position="2047"/>
        <end position="2069"/>
    </location>
</feature>
<dbReference type="SUPFAM" id="SSF48065">
    <property type="entry name" value="DBL homology domain (DH-domain)"/>
    <property type="match status" value="1"/>
</dbReference>
<gene>
    <name evidence="6" type="ORF">HERILL_LOCUS4784</name>
</gene>
<feature type="compositionally biased region" description="Basic and acidic residues" evidence="3">
    <location>
        <begin position="1590"/>
        <end position="1603"/>
    </location>
</feature>
<evidence type="ECO:0000256" key="3">
    <source>
        <dbReference type="SAM" id="MobiDB-lite"/>
    </source>
</evidence>
<feature type="compositionally biased region" description="Acidic residues" evidence="3">
    <location>
        <begin position="979"/>
        <end position="988"/>
    </location>
</feature>
<dbReference type="InterPro" id="IPR000219">
    <property type="entry name" value="DH_dom"/>
</dbReference>
<feature type="compositionally biased region" description="Basic and acidic residues" evidence="3">
    <location>
        <begin position="1175"/>
        <end position="1185"/>
    </location>
</feature>
<feature type="compositionally biased region" description="Basic and acidic residues" evidence="3">
    <location>
        <begin position="993"/>
        <end position="1010"/>
    </location>
</feature>
<dbReference type="GO" id="GO:0005085">
    <property type="term" value="F:guanyl-nucleotide exchange factor activity"/>
    <property type="evidence" value="ECO:0007669"/>
    <property type="project" value="InterPro"/>
</dbReference>
<feature type="compositionally biased region" description="Basic and acidic residues" evidence="3">
    <location>
        <begin position="161"/>
        <end position="183"/>
    </location>
</feature>
<evidence type="ECO:0000313" key="6">
    <source>
        <dbReference type="EMBL" id="CAD7081689.1"/>
    </source>
</evidence>
<feature type="compositionally biased region" description="Polar residues" evidence="3">
    <location>
        <begin position="769"/>
        <end position="781"/>
    </location>
</feature>
<feature type="domain" description="SH3" evidence="4">
    <location>
        <begin position="2644"/>
        <end position="2713"/>
    </location>
</feature>